<dbReference type="InterPro" id="IPR018272">
    <property type="entry name" value="PRANC_domain"/>
</dbReference>
<evidence type="ECO:0000256" key="2">
    <source>
        <dbReference type="ARBA" id="ARBA00023043"/>
    </source>
</evidence>
<dbReference type="PANTHER" id="PTHR24198">
    <property type="entry name" value="ANKYRIN REPEAT AND PROTEIN KINASE DOMAIN-CONTAINING PROTEIN"/>
    <property type="match status" value="1"/>
</dbReference>
<dbReference type="Proteomes" id="UP000315116">
    <property type="component" value="Segment"/>
</dbReference>
<evidence type="ECO:0000256" key="1">
    <source>
        <dbReference type="ARBA" id="ARBA00022737"/>
    </source>
</evidence>
<feature type="domain" description="PRANC" evidence="5">
    <location>
        <begin position="443"/>
        <end position="534"/>
    </location>
</feature>
<dbReference type="PANTHER" id="PTHR24198:SF165">
    <property type="entry name" value="ANKYRIN REPEAT-CONTAINING PROTEIN-RELATED"/>
    <property type="match status" value="1"/>
</dbReference>
<keyword evidence="4" id="KW-0175">Coiled coil</keyword>
<proteinExistence type="predicted"/>
<dbReference type="Pfam" id="PF09372">
    <property type="entry name" value="PRANC"/>
    <property type="match status" value="1"/>
</dbReference>
<dbReference type="SMART" id="SM00248">
    <property type="entry name" value="ANK"/>
    <property type="match status" value="4"/>
</dbReference>
<reference evidence="6 7" key="1">
    <citation type="journal article" date="2017" name="BMC Genomics">
        <title>Genomic characterization of two novel pathogenic avipoxviruses isolated from pacific shearwaters (Ardenna spp.).</title>
        <authorList>
            <person name="Sarker S."/>
            <person name="Das S."/>
            <person name="Lavers J.L."/>
            <person name="Hutton I."/>
            <person name="Helbig K."/>
            <person name="Imbery J."/>
            <person name="Upton C."/>
            <person name="Raidal S.R."/>
        </authorList>
    </citation>
    <scope>NUCLEOTIDE SEQUENCE [LARGE SCALE GENOMIC DNA]</scope>
    <source>
        <strain evidence="6 7">SWPV-1</strain>
    </source>
</reference>
<keyword evidence="1" id="KW-0677">Repeat</keyword>
<evidence type="ECO:0000313" key="7">
    <source>
        <dbReference type="Proteomes" id="UP000315116"/>
    </source>
</evidence>
<keyword evidence="2 3" id="KW-0040">ANK repeat</keyword>
<evidence type="ECO:0000256" key="3">
    <source>
        <dbReference type="PROSITE-ProRule" id="PRU00023"/>
    </source>
</evidence>
<dbReference type="InterPro" id="IPR036770">
    <property type="entry name" value="Ankyrin_rpt-contain_sf"/>
</dbReference>
<organism evidence="6 7">
    <name type="scientific">Shearwaterpox virus</name>
    <dbReference type="NCBI Taxonomy" id="1974596"/>
    <lineage>
        <taxon>Viruses</taxon>
        <taxon>Varidnaviria</taxon>
        <taxon>Bamfordvirae</taxon>
        <taxon>Nucleocytoviricota</taxon>
        <taxon>Pokkesviricetes</taxon>
        <taxon>Chitovirales</taxon>
        <taxon>Poxviridae</taxon>
        <taxon>Chordopoxvirinae</taxon>
        <taxon>Avipoxvirus</taxon>
        <taxon>Avipoxvirus canarypox</taxon>
        <taxon>Canarypox virus</taxon>
    </lineage>
</organism>
<gene>
    <name evidence="6" type="primary">SWPV1-289</name>
</gene>
<evidence type="ECO:0000313" key="6">
    <source>
        <dbReference type="EMBL" id="ARF02848.1"/>
    </source>
</evidence>
<dbReference type="Pfam" id="PF00023">
    <property type="entry name" value="Ank"/>
    <property type="match status" value="1"/>
</dbReference>
<feature type="repeat" description="ANK" evidence="3">
    <location>
        <begin position="307"/>
        <end position="339"/>
    </location>
</feature>
<accession>A0A1V0S8A1</accession>
<dbReference type="Gene3D" id="1.25.40.20">
    <property type="entry name" value="Ankyrin repeat-containing domain"/>
    <property type="match status" value="1"/>
</dbReference>
<dbReference type="PROSITE" id="PS50297">
    <property type="entry name" value="ANK_REP_REGION"/>
    <property type="match status" value="2"/>
</dbReference>
<dbReference type="InterPro" id="IPR002110">
    <property type="entry name" value="Ankyrin_rpt"/>
</dbReference>
<evidence type="ECO:0000259" key="5">
    <source>
        <dbReference type="Pfam" id="PF09372"/>
    </source>
</evidence>
<evidence type="ECO:0000256" key="4">
    <source>
        <dbReference type="SAM" id="Coils"/>
    </source>
</evidence>
<dbReference type="PROSITE" id="PS50088">
    <property type="entry name" value="ANK_REPEAT"/>
    <property type="match status" value="2"/>
</dbReference>
<protein>
    <submittedName>
        <fullName evidence="6">SWPV1-289</fullName>
    </submittedName>
</protein>
<feature type="coiled-coil region" evidence="4">
    <location>
        <begin position="175"/>
        <end position="202"/>
    </location>
</feature>
<dbReference type="SUPFAM" id="SSF48403">
    <property type="entry name" value="Ankyrin repeat"/>
    <property type="match status" value="1"/>
</dbReference>
<name>A0A1V0S8A1_CNPV</name>
<feature type="repeat" description="ANK" evidence="3">
    <location>
        <begin position="214"/>
        <end position="239"/>
    </location>
</feature>
<dbReference type="Pfam" id="PF12796">
    <property type="entry name" value="Ank_2"/>
    <property type="match status" value="1"/>
</dbReference>
<sequence>MVSLEKVYRSIYEDNDEEALSKILEYNSLDNESKNKANNWIRYAIHLIDEEYYDRYRDFEDDDDYCPYSPVCYSPTPELNIVDFPYNILHQAIQARRYSLVKSIILLNIYKDLFCNRNPMHTLTSIPDIDHATTLLQVNYEKQQIIHKYIKKATNMNLLSSISVSIIKEVIKGNINLSKNDLIKLEKDIEREECNIANMLLEYNNNYLNEISSEGYTSLEYALKNSNFPLVRLLISKGAVEIPTSHNLFDLSVGTGNIDTVKKIIDVYGYDKNNNNALCIAIEKKKSFSMVRFLLELGLKVDVVNKYEKTPIHCALEEGCIKILKLLLQYGASLEIKTSRRSTPLYSAIRHPDIVRLLLNNGADPNNFTNHVLTPLNKCIPTYIKSAKVMIPYIVLRKYKKEYSKGLDINLKIIEESAEFMTIYESCEKELKLLDSIRLNKCYSLKDLIVNDIESLSELAHHEKVNNIDKKVFSNYYSLLCRNVKLIKDRAKLVKNTVSQLCYWLEDTYWLLLPIEIQNKIISLLDSKNLTSIIIQISKV</sequence>
<dbReference type="EMBL" id="KX857216">
    <property type="protein sequence ID" value="ARF02848.1"/>
    <property type="molecule type" value="Genomic_DNA"/>
</dbReference>